<feature type="compositionally biased region" description="Acidic residues" evidence="5">
    <location>
        <begin position="176"/>
        <end position="186"/>
    </location>
</feature>
<feature type="transmembrane region" description="Helical" evidence="6">
    <location>
        <begin position="382"/>
        <end position="401"/>
    </location>
</feature>
<comment type="subcellular location">
    <subcellularLocation>
        <location evidence="1">Membrane</location>
        <topology evidence="1">Multi-pass membrane protein</topology>
    </subcellularLocation>
</comment>
<dbReference type="Proteomes" id="UP000028837">
    <property type="component" value="Unassembled WGS sequence"/>
</dbReference>
<feature type="transmembrane region" description="Helical" evidence="6">
    <location>
        <begin position="668"/>
        <end position="690"/>
    </location>
</feature>
<comment type="caution">
    <text evidence="7">The sequence shown here is derived from an EMBL/GenBank/DDBJ whole genome shotgun (WGS) entry which is preliminary data.</text>
</comment>
<accession>A0A086JV40</accession>
<reference evidence="7 8" key="1">
    <citation type="submission" date="2014-02" db="EMBL/GenBank/DDBJ databases">
        <authorList>
            <person name="Sibley D."/>
            <person name="Venepally P."/>
            <person name="Karamycheva S."/>
            <person name="Hadjithomas M."/>
            <person name="Khan A."/>
            <person name="Brunk B."/>
            <person name="Roos D."/>
            <person name="Caler E."/>
            <person name="Lorenzi H."/>
        </authorList>
    </citation>
    <scope>NUCLEOTIDE SEQUENCE [LARGE SCALE GENOMIC DNA]</scope>
    <source>
        <strain evidence="7 8">GAB2-2007-GAL-DOM2</strain>
    </source>
</reference>
<feature type="region of interest" description="Disordered" evidence="5">
    <location>
        <begin position="516"/>
        <end position="548"/>
    </location>
</feature>
<evidence type="ECO:0000256" key="1">
    <source>
        <dbReference type="ARBA" id="ARBA00004141"/>
    </source>
</evidence>
<feature type="transmembrane region" description="Helical" evidence="6">
    <location>
        <begin position="724"/>
        <end position="748"/>
    </location>
</feature>
<evidence type="ECO:0000313" key="7">
    <source>
        <dbReference type="EMBL" id="KFG36008.1"/>
    </source>
</evidence>
<feature type="transmembrane region" description="Helical" evidence="6">
    <location>
        <begin position="462"/>
        <end position="480"/>
    </location>
</feature>
<dbReference type="PANTHER" id="PTHR20661:SF0">
    <property type="entry name" value="PHOSPHATIDYLINOSITOL-GLYCAN BIOSYNTHESIS CLASS W PROTEIN"/>
    <property type="match status" value="1"/>
</dbReference>
<organism evidence="7 8">
    <name type="scientific">Toxoplasma gondii GAB2-2007-GAL-DOM2</name>
    <dbReference type="NCBI Taxonomy" id="1130820"/>
    <lineage>
        <taxon>Eukaryota</taxon>
        <taxon>Sar</taxon>
        <taxon>Alveolata</taxon>
        <taxon>Apicomplexa</taxon>
        <taxon>Conoidasida</taxon>
        <taxon>Coccidia</taxon>
        <taxon>Eucoccidiorida</taxon>
        <taxon>Eimeriorina</taxon>
        <taxon>Sarcocystidae</taxon>
        <taxon>Toxoplasma</taxon>
    </lineage>
</organism>
<feature type="transmembrane region" description="Helical" evidence="6">
    <location>
        <begin position="803"/>
        <end position="823"/>
    </location>
</feature>
<feature type="transmembrane region" description="Helical" evidence="6">
    <location>
        <begin position="486"/>
        <end position="508"/>
    </location>
</feature>
<keyword evidence="4 6" id="KW-0472">Membrane</keyword>
<evidence type="ECO:0000256" key="6">
    <source>
        <dbReference type="SAM" id="Phobius"/>
    </source>
</evidence>
<feature type="transmembrane region" description="Helical" evidence="6">
    <location>
        <begin position="574"/>
        <end position="592"/>
    </location>
</feature>
<evidence type="ECO:0000256" key="3">
    <source>
        <dbReference type="ARBA" id="ARBA00022989"/>
    </source>
</evidence>
<evidence type="ECO:0000313" key="8">
    <source>
        <dbReference type="Proteomes" id="UP000028837"/>
    </source>
</evidence>
<proteinExistence type="predicted"/>
<keyword evidence="2 6" id="KW-0812">Transmembrane</keyword>
<evidence type="ECO:0000256" key="5">
    <source>
        <dbReference type="SAM" id="MobiDB-lite"/>
    </source>
</evidence>
<feature type="transmembrane region" description="Helical" evidence="6">
    <location>
        <begin position="760"/>
        <end position="783"/>
    </location>
</feature>
<dbReference type="GO" id="GO:0072659">
    <property type="term" value="P:protein localization to plasma membrane"/>
    <property type="evidence" value="ECO:0007669"/>
    <property type="project" value="TreeGrafter"/>
</dbReference>
<dbReference type="OrthoDB" id="15270at2759"/>
<name>A0A086JV40_TOXGO</name>
<dbReference type="AlphaFoldDB" id="A0A086JV40"/>
<dbReference type="GO" id="GO:0006506">
    <property type="term" value="P:GPI anchor biosynthetic process"/>
    <property type="evidence" value="ECO:0007669"/>
    <property type="project" value="InterPro"/>
</dbReference>
<keyword evidence="3 6" id="KW-1133">Transmembrane helix</keyword>
<sequence length="858" mass="92176">MGGTPAAASPLQEARMRSPSCLSARDSFLASASPLRKVLFALFFSIGVALLLLLRLPFPQTVVAPSPSSSLPTSLSLVHPLLPFFSLGSSDSLLALPASAPAETSSSSPSASPSAASVAPWWLPWSLSAGPAWWVSCPADTARRLGTPKAPRQLPGFGRRSRRTPQKAAEVPDAPSEAEEEAEAEEKEGRFRDGIAAAVPLQARWEHRLPESARQALAVFALQGETENNQAEEEERRRKRTWTCSNSGERSELYDALQEVAFSNYEFPPFLEVFLCVTLINLSVWMFNAFSRCVASFSAWRSQRFSRFGPPSGNSTSEASDLSETPSASAVAASSSSYARVRRRPPCASGATASFASPFASTSSQKSSVDASPPSPRSHLSLLVNFLVNFALLVLPLLLGFCLPNALLPVSVGVGSLTVAFLLPSWIRRIFQLSETPKAVDASLFETDSCGRILALAEFRGALMIATCIAIYGVDFFIFPRSLAKTSAFGVSLMDLGVGCFVFSAGLVSRQARGEQRSKVAKGEQKHKETGGSATSLDGAADSRGKVEKVKSRKRNCLTRGVFTLLRAVGRSGVLGFAGILRFAAVSLLNYYTPVTEYGKHWNFYMSLMVLFIAAELLLPGSSSRPFLYVPMGVALASVYQLLLWVAAAETWVLTADRDNFFTANREGILGCVGFFALYMIGVGVGSLFFSAASLSSRRPVSEEGEKGTAAMKSQTVSRPPSRFALIAVLLGAAVCFYLYALVLAFYFDLLPTRRLINLPWVLLVAALNLYGLAGVLLSEALVGRGPAGASYLVSGLSQNQIFIFLIANVLCGLTGLSMNRLLVPPALALSLLLLYALSWAFVAFGLGYLEKRIPLNL</sequence>
<dbReference type="EMBL" id="AHZU02001131">
    <property type="protein sequence ID" value="KFG36008.1"/>
    <property type="molecule type" value="Genomic_DNA"/>
</dbReference>
<dbReference type="GO" id="GO:0005783">
    <property type="term" value="C:endoplasmic reticulum"/>
    <property type="evidence" value="ECO:0007669"/>
    <property type="project" value="TreeGrafter"/>
</dbReference>
<dbReference type="Pfam" id="PF06423">
    <property type="entry name" value="GWT1"/>
    <property type="match status" value="1"/>
</dbReference>
<feature type="compositionally biased region" description="Basic and acidic residues" evidence="5">
    <location>
        <begin position="516"/>
        <end position="530"/>
    </location>
</feature>
<dbReference type="GO" id="GO:0016020">
    <property type="term" value="C:membrane"/>
    <property type="evidence" value="ECO:0007669"/>
    <property type="project" value="UniProtKB-SubCell"/>
</dbReference>
<feature type="transmembrane region" description="Helical" evidence="6">
    <location>
        <begin position="829"/>
        <end position="850"/>
    </location>
</feature>
<feature type="transmembrane region" description="Helical" evidence="6">
    <location>
        <begin position="38"/>
        <end position="58"/>
    </location>
</feature>
<feature type="region of interest" description="Disordered" evidence="5">
    <location>
        <begin position="144"/>
        <end position="189"/>
    </location>
</feature>
<dbReference type="GO" id="GO:0032216">
    <property type="term" value="F:glucosaminyl-phosphatidylinositol O-acyltransferase activity"/>
    <property type="evidence" value="ECO:0007669"/>
    <property type="project" value="TreeGrafter"/>
</dbReference>
<feature type="transmembrane region" description="Helical" evidence="6">
    <location>
        <begin position="407"/>
        <end position="427"/>
    </location>
</feature>
<feature type="transmembrane region" description="Helical" evidence="6">
    <location>
        <begin position="604"/>
        <end position="620"/>
    </location>
</feature>
<protein>
    <submittedName>
        <fullName evidence="7">Putative GPI-anchored wall transfer protein GWT1</fullName>
    </submittedName>
</protein>
<dbReference type="PANTHER" id="PTHR20661">
    <property type="entry name" value="PHOSPHATIDYLINOSITOL-GLYCAN BIOSYNTHESIS CLASS W PROTEIN"/>
    <property type="match status" value="1"/>
</dbReference>
<evidence type="ECO:0000256" key="4">
    <source>
        <dbReference type="ARBA" id="ARBA00023136"/>
    </source>
</evidence>
<dbReference type="VEuPathDB" id="ToxoDB:TGDOM2_214920"/>
<dbReference type="InterPro" id="IPR009447">
    <property type="entry name" value="PIGW/GWT1"/>
</dbReference>
<gene>
    <name evidence="7" type="ORF">TGDOM2_214920</name>
</gene>
<feature type="transmembrane region" description="Helical" evidence="6">
    <location>
        <begin position="627"/>
        <end position="648"/>
    </location>
</feature>
<evidence type="ECO:0000256" key="2">
    <source>
        <dbReference type="ARBA" id="ARBA00022692"/>
    </source>
</evidence>